<feature type="transmembrane region" description="Helical" evidence="1">
    <location>
        <begin position="33"/>
        <end position="51"/>
    </location>
</feature>
<keyword evidence="1" id="KW-0812">Transmembrane</keyword>
<reference evidence="2 3" key="1">
    <citation type="submission" date="2018-10" db="EMBL/GenBank/DDBJ databases">
        <title>Draft Genome Sequence of Anaerotignum sp. KCTC 15736.</title>
        <authorList>
            <person name="Choi S.H."/>
            <person name="Kim J.S."/>
            <person name="Kang S.W."/>
            <person name="Lee J.S."/>
            <person name="Park S.H."/>
        </authorList>
    </citation>
    <scope>NUCLEOTIDE SEQUENCE [LARGE SCALE GENOMIC DNA]</scope>
    <source>
        <strain evidence="2 3">KCTC 15736</strain>
    </source>
</reference>
<gene>
    <name evidence="2" type="ORF">KGMB03357_11150</name>
</gene>
<comment type="caution">
    <text evidence="2">The sequence shown here is derived from an EMBL/GenBank/DDBJ whole genome shotgun (WGS) entry which is preliminary data.</text>
</comment>
<dbReference type="EMBL" id="BHVZ01000001">
    <property type="protein sequence ID" value="GCB29454.1"/>
    <property type="molecule type" value="Genomic_DNA"/>
</dbReference>
<keyword evidence="1" id="KW-0472">Membrane</keyword>
<keyword evidence="3" id="KW-1185">Reference proteome</keyword>
<evidence type="ECO:0000313" key="2">
    <source>
        <dbReference type="EMBL" id="GCB29454.1"/>
    </source>
</evidence>
<evidence type="ECO:0000313" key="3">
    <source>
        <dbReference type="Proteomes" id="UP000287361"/>
    </source>
</evidence>
<sequence length="66" mass="7424">MQEKRTHTRVPAKAIHETPANGVFITKNDLRNYGAFAGLFFLLLSAFAVLGRKCKKSRKDKKDGKC</sequence>
<protein>
    <submittedName>
        <fullName evidence="2">Uncharacterized protein</fullName>
    </submittedName>
</protein>
<dbReference type="Proteomes" id="UP000287361">
    <property type="component" value="Unassembled WGS sequence"/>
</dbReference>
<organism evidence="2 3">
    <name type="scientific">Anaerotignum faecicola</name>
    <dbReference type="NCBI Taxonomy" id="2358141"/>
    <lineage>
        <taxon>Bacteria</taxon>
        <taxon>Bacillati</taxon>
        <taxon>Bacillota</taxon>
        <taxon>Clostridia</taxon>
        <taxon>Lachnospirales</taxon>
        <taxon>Anaerotignaceae</taxon>
        <taxon>Anaerotignum</taxon>
    </lineage>
</organism>
<accession>A0A401LDE0</accession>
<proteinExistence type="predicted"/>
<dbReference type="AlphaFoldDB" id="A0A401LDE0"/>
<name>A0A401LDE0_9FIRM</name>
<keyword evidence="1" id="KW-1133">Transmembrane helix</keyword>
<evidence type="ECO:0000256" key="1">
    <source>
        <dbReference type="SAM" id="Phobius"/>
    </source>
</evidence>